<organism evidence="2 3">
    <name type="scientific">Pleurodeles waltl</name>
    <name type="common">Iberian ribbed newt</name>
    <dbReference type="NCBI Taxonomy" id="8319"/>
    <lineage>
        <taxon>Eukaryota</taxon>
        <taxon>Metazoa</taxon>
        <taxon>Chordata</taxon>
        <taxon>Craniata</taxon>
        <taxon>Vertebrata</taxon>
        <taxon>Euteleostomi</taxon>
        <taxon>Amphibia</taxon>
        <taxon>Batrachia</taxon>
        <taxon>Caudata</taxon>
        <taxon>Salamandroidea</taxon>
        <taxon>Salamandridae</taxon>
        <taxon>Pleurodelinae</taxon>
        <taxon>Pleurodeles</taxon>
    </lineage>
</organism>
<dbReference type="Proteomes" id="UP001066276">
    <property type="component" value="Chromosome 5"/>
</dbReference>
<gene>
    <name evidence="2" type="ORF">NDU88_009680</name>
</gene>
<evidence type="ECO:0000313" key="3">
    <source>
        <dbReference type="Proteomes" id="UP001066276"/>
    </source>
</evidence>
<feature type="compositionally biased region" description="Acidic residues" evidence="1">
    <location>
        <begin position="130"/>
        <end position="142"/>
    </location>
</feature>
<comment type="caution">
    <text evidence="2">The sequence shown here is derived from an EMBL/GenBank/DDBJ whole genome shotgun (WGS) entry which is preliminary data.</text>
</comment>
<dbReference type="AlphaFoldDB" id="A0AAV7S0D9"/>
<protein>
    <submittedName>
        <fullName evidence="2">Uncharacterized protein</fullName>
    </submittedName>
</protein>
<evidence type="ECO:0000313" key="2">
    <source>
        <dbReference type="EMBL" id="KAJ1156964.1"/>
    </source>
</evidence>
<sequence>MQANDNYVEEETISVLPIDSEFCEALDASVNHAVASNIELLERRLLQLAYTCPMPLNITGPQPLDRDPLRWAEQLLQCPPKRRIEARIDFSAFDRIKQALLQRPSPTLLATSGDTLSASGDLSGILPSGEVDEDESQGDSPDEAGPSRIETLFLRLLPQRSSTFHVIRKHLICLIPMS</sequence>
<reference evidence="2" key="1">
    <citation type="journal article" date="2022" name="bioRxiv">
        <title>Sequencing and chromosome-scale assembly of the giantPleurodeles waltlgenome.</title>
        <authorList>
            <person name="Brown T."/>
            <person name="Elewa A."/>
            <person name="Iarovenko S."/>
            <person name="Subramanian E."/>
            <person name="Araus A.J."/>
            <person name="Petzold A."/>
            <person name="Susuki M."/>
            <person name="Suzuki K.-i.T."/>
            <person name="Hayashi T."/>
            <person name="Toyoda A."/>
            <person name="Oliveira C."/>
            <person name="Osipova E."/>
            <person name="Leigh N.D."/>
            <person name="Simon A."/>
            <person name="Yun M.H."/>
        </authorList>
    </citation>
    <scope>NUCLEOTIDE SEQUENCE</scope>
    <source>
        <strain evidence="2">20211129_DDA</strain>
        <tissue evidence="2">Liver</tissue>
    </source>
</reference>
<feature type="region of interest" description="Disordered" evidence="1">
    <location>
        <begin position="121"/>
        <end position="145"/>
    </location>
</feature>
<accession>A0AAV7S0D9</accession>
<proteinExistence type="predicted"/>
<dbReference type="EMBL" id="JANPWB010000009">
    <property type="protein sequence ID" value="KAJ1156964.1"/>
    <property type="molecule type" value="Genomic_DNA"/>
</dbReference>
<name>A0AAV7S0D9_PLEWA</name>
<evidence type="ECO:0000256" key="1">
    <source>
        <dbReference type="SAM" id="MobiDB-lite"/>
    </source>
</evidence>
<keyword evidence="3" id="KW-1185">Reference proteome</keyword>